<comment type="caution">
    <text evidence="1">The sequence shown here is derived from an EMBL/GenBank/DDBJ whole genome shotgun (WGS) entry which is preliminary data.</text>
</comment>
<keyword evidence="2" id="KW-1185">Reference proteome</keyword>
<sequence>MPVLVVQYRVADEGVAEVVEAIETAFAAVQAQQPDDIRYAYLHRTGSTEFVALVELAAGVENPLPGIAEARQLQATVAKWAVGAAPTPTPFEVLGSYRLFD</sequence>
<evidence type="ECO:0000313" key="1">
    <source>
        <dbReference type="EMBL" id="TQM38823.1"/>
    </source>
</evidence>
<evidence type="ECO:0000313" key="2">
    <source>
        <dbReference type="Proteomes" id="UP000319818"/>
    </source>
</evidence>
<dbReference type="AlphaFoldDB" id="A0A543FYA3"/>
<dbReference type="Proteomes" id="UP000319818">
    <property type="component" value="Unassembled WGS sequence"/>
</dbReference>
<protein>
    <recommendedName>
        <fullName evidence="3">Antibiotic biosynthesis monooxygenase</fullName>
    </recommendedName>
</protein>
<evidence type="ECO:0008006" key="3">
    <source>
        <dbReference type="Google" id="ProtNLM"/>
    </source>
</evidence>
<gene>
    <name evidence="1" type="ORF">FB388_6067</name>
</gene>
<organism evidence="1 2">
    <name type="scientific">Pseudonocardia cypriaca</name>
    <dbReference type="NCBI Taxonomy" id="882449"/>
    <lineage>
        <taxon>Bacteria</taxon>
        <taxon>Bacillati</taxon>
        <taxon>Actinomycetota</taxon>
        <taxon>Actinomycetes</taxon>
        <taxon>Pseudonocardiales</taxon>
        <taxon>Pseudonocardiaceae</taxon>
        <taxon>Pseudonocardia</taxon>
    </lineage>
</organism>
<proteinExistence type="predicted"/>
<accession>A0A543FYA3</accession>
<name>A0A543FYA3_9PSEU</name>
<dbReference type="EMBL" id="VFPH01000002">
    <property type="protein sequence ID" value="TQM38823.1"/>
    <property type="molecule type" value="Genomic_DNA"/>
</dbReference>
<dbReference type="OrthoDB" id="163010at2"/>
<dbReference type="RefSeq" id="WP_142105444.1">
    <property type="nucleotide sequence ID" value="NZ_VFPH01000002.1"/>
</dbReference>
<reference evidence="1 2" key="1">
    <citation type="submission" date="2019-06" db="EMBL/GenBank/DDBJ databases">
        <title>Sequencing the genomes of 1000 actinobacteria strains.</title>
        <authorList>
            <person name="Klenk H.-P."/>
        </authorList>
    </citation>
    <scope>NUCLEOTIDE SEQUENCE [LARGE SCALE GENOMIC DNA]</scope>
    <source>
        <strain evidence="1 2">DSM 45511</strain>
    </source>
</reference>